<dbReference type="GO" id="GO:0016787">
    <property type="term" value="F:hydrolase activity"/>
    <property type="evidence" value="ECO:0007669"/>
    <property type="project" value="UniProtKB-KW"/>
</dbReference>
<evidence type="ECO:0000256" key="3">
    <source>
        <dbReference type="ARBA" id="ARBA00009595"/>
    </source>
</evidence>
<dbReference type="EMBL" id="JACOPD010000010">
    <property type="protein sequence ID" value="MBC5681719.1"/>
    <property type="molecule type" value="Genomic_DNA"/>
</dbReference>
<accession>A0ABR7G2S0</accession>
<sequence length="320" mass="36864">MIQNIAPRHLDNQYRNITPDAKDTIFFFEGNTVLASQNGDSITYPEYGDFIEKVKKASGTDVNETYDFIYLFCLTDKKIGEEPSQNDNEKKFFLALPKRKVQKGAFLGEMADSGIHAEYENIIEGYDFTGVNVFRNAKPKELAFAAITAYHLYGWYRDNRYCGRCGRLMFHGENERMMHCMDCKNTVYPKICPAVIVAVTDGDRILLTKYAGRTYRNYALIAGFTEIGETVEETVMREVYEEVGVHVKNLRYYKSQPWALSGSLLYGYFCELDGDDSIHLQEDELSVGKWFHADELDIEEDDVSLTREMICKFVNEHKTK</sequence>
<dbReference type="SUPFAM" id="SSF55811">
    <property type="entry name" value="Nudix"/>
    <property type="match status" value="1"/>
</dbReference>
<evidence type="ECO:0000256" key="8">
    <source>
        <dbReference type="ARBA" id="ARBA00023027"/>
    </source>
</evidence>
<name>A0ABR7G2S0_9FIRM</name>
<dbReference type="PROSITE" id="PS51462">
    <property type="entry name" value="NUDIX"/>
    <property type="match status" value="1"/>
</dbReference>
<evidence type="ECO:0000256" key="5">
    <source>
        <dbReference type="ARBA" id="ARBA00022723"/>
    </source>
</evidence>
<dbReference type="InterPro" id="IPR020084">
    <property type="entry name" value="NUDIX_hydrolase_CS"/>
</dbReference>
<proteinExistence type="inferred from homology"/>
<evidence type="ECO:0000256" key="1">
    <source>
        <dbReference type="ARBA" id="ARBA00001946"/>
    </source>
</evidence>
<evidence type="ECO:0000256" key="7">
    <source>
        <dbReference type="ARBA" id="ARBA00022842"/>
    </source>
</evidence>
<dbReference type="InterPro" id="IPR000086">
    <property type="entry name" value="NUDIX_hydrolase_dom"/>
</dbReference>
<evidence type="ECO:0000313" key="12">
    <source>
        <dbReference type="Proteomes" id="UP000628463"/>
    </source>
</evidence>
<dbReference type="PROSITE" id="PS00893">
    <property type="entry name" value="NUDIX_BOX"/>
    <property type="match status" value="1"/>
</dbReference>
<organism evidence="11 12">
    <name type="scientific">Lachnospira hominis</name>
    <name type="common">ex Liu et al. 2021</name>
    <dbReference type="NCBI Taxonomy" id="2763051"/>
    <lineage>
        <taxon>Bacteria</taxon>
        <taxon>Bacillati</taxon>
        <taxon>Bacillota</taxon>
        <taxon>Clostridia</taxon>
        <taxon>Lachnospirales</taxon>
        <taxon>Lachnospiraceae</taxon>
        <taxon>Lachnospira</taxon>
    </lineage>
</organism>
<evidence type="ECO:0000256" key="6">
    <source>
        <dbReference type="ARBA" id="ARBA00022801"/>
    </source>
</evidence>
<dbReference type="Pfam" id="PF00293">
    <property type="entry name" value="NUDIX"/>
    <property type="match status" value="1"/>
</dbReference>
<feature type="domain" description="Nudix hydrolase" evidence="10">
    <location>
        <begin position="189"/>
        <end position="315"/>
    </location>
</feature>
<evidence type="ECO:0000259" key="10">
    <source>
        <dbReference type="PROSITE" id="PS51462"/>
    </source>
</evidence>
<keyword evidence="5" id="KW-0479">Metal-binding</keyword>
<dbReference type="PANTHER" id="PTHR42904">
    <property type="entry name" value="NUDIX HYDROLASE, NUDC SUBFAMILY"/>
    <property type="match status" value="1"/>
</dbReference>
<dbReference type="EC" id="3.6.1.22" evidence="4"/>
<dbReference type="Pfam" id="PF09297">
    <property type="entry name" value="Zn_ribbon_NUD"/>
    <property type="match status" value="1"/>
</dbReference>
<dbReference type="PANTHER" id="PTHR42904:SF6">
    <property type="entry name" value="NAD-CAPPED RNA HYDROLASE NUDT12"/>
    <property type="match status" value="1"/>
</dbReference>
<dbReference type="CDD" id="cd03429">
    <property type="entry name" value="NUDIX_NADH_pyrophosphatase_Nudt13"/>
    <property type="match status" value="1"/>
</dbReference>
<evidence type="ECO:0000256" key="9">
    <source>
        <dbReference type="ARBA" id="ARBA00023679"/>
    </source>
</evidence>
<dbReference type="Proteomes" id="UP000628463">
    <property type="component" value="Unassembled WGS sequence"/>
</dbReference>
<dbReference type="NCBIfam" id="NF001299">
    <property type="entry name" value="PRK00241.1"/>
    <property type="match status" value="1"/>
</dbReference>
<comment type="cofactor">
    <cofactor evidence="1">
        <name>Mg(2+)</name>
        <dbReference type="ChEBI" id="CHEBI:18420"/>
    </cofactor>
</comment>
<dbReference type="RefSeq" id="WP_186837354.1">
    <property type="nucleotide sequence ID" value="NZ_JACOPD010000010.1"/>
</dbReference>
<dbReference type="InterPro" id="IPR050241">
    <property type="entry name" value="NAD-cap_RNA_hydrolase_NudC"/>
</dbReference>
<evidence type="ECO:0000313" key="11">
    <source>
        <dbReference type="EMBL" id="MBC5681719.1"/>
    </source>
</evidence>
<comment type="caution">
    <text evidence="11">The sequence shown here is derived from an EMBL/GenBank/DDBJ whole genome shotgun (WGS) entry which is preliminary data.</text>
</comment>
<comment type="similarity">
    <text evidence="3">Belongs to the Nudix hydrolase family. NudC subfamily.</text>
</comment>
<dbReference type="InterPro" id="IPR015376">
    <property type="entry name" value="Znr_NADH_PPase"/>
</dbReference>
<keyword evidence="6 11" id="KW-0378">Hydrolase</keyword>
<keyword evidence="8" id="KW-0520">NAD</keyword>
<comment type="catalytic activity">
    <reaction evidence="9">
        <text>a 5'-end NAD(+)-phospho-ribonucleoside in mRNA + H2O = a 5'-end phospho-adenosine-phospho-ribonucleoside in mRNA + beta-nicotinamide D-ribonucleotide + 2 H(+)</text>
        <dbReference type="Rhea" id="RHEA:60876"/>
        <dbReference type="Rhea" id="RHEA-COMP:15698"/>
        <dbReference type="Rhea" id="RHEA-COMP:15719"/>
        <dbReference type="ChEBI" id="CHEBI:14649"/>
        <dbReference type="ChEBI" id="CHEBI:15377"/>
        <dbReference type="ChEBI" id="CHEBI:15378"/>
        <dbReference type="ChEBI" id="CHEBI:144029"/>
        <dbReference type="ChEBI" id="CHEBI:144051"/>
    </reaction>
    <physiologicalReaction direction="left-to-right" evidence="9">
        <dbReference type="Rhea" id="RHEA:60877"/>
    </physiologicalReaction>
</comment>
<comment type="cofactor">
    <cofactor evidence="2">
        <name>Zn(2+)</name>
        <dbReference type="ChEBI" id="CHEBI:29105"/>
    </cofactor>
</comment>
<dbReference type="InterPro" id="IPR049734">
    <property type="entry name" value="NudC-like_C"/>
</dbReference>
<evidence type="ECO:0000256" key="4">
    <source>
        <dbReference type="ARBA" id="ARBA00012381"/>
    </source>
</evidence>
<evidence type="ECO:0000256" key="2">
    <source>
        <dbReference type="ARBA" id="ARBA00001947"/>
    </source>
</evidence>
<reference evidence="11 12" key="1">
    <citation type="submission" date="2020-08" db="EMBL/GenBank/DDBJ databases">
        <title>Genome public.</title>
        <authorList>
            <person name="Liu C."/>
            <person name="Sun Q."/>
        </authorList>
    </citation>
    <scope>NUCLEOTIDE SEQUENCE [LARGE SCALE GENOMIC DNA]</scope>
    <source>
        <strain evidence="11 12">NSJ-43</strain>
    </source>
</reference>
<keyword evidence="12" id="KW-1185">Reference proteome</keyword>
<dbReference type="Gene3D" id="3.90.79.10">
    <property type="entry name" value="Nucleoside Triphosphate Pyrophosphohydrolase"/>
    <property type="match status" value="1"/>
</dbReference>
<keyword evidence="7" id="KW-0460">Magnesium</keyword>
<dbReference type="Gene3D" id="3.90.79.20">
    <property type="match status" value="1"/>
</dbReference>
<protein>
    <recommendedName>
        <fullName evidence="4">NAD(+) diphosphatase</fullName>
        <ecNumber evidence="4">3.6.1.22</ecNumber>
    </recommendedName>
</protein>
<gene>
    <name evidence="11" type="primary">nudC</name>
    <name evidence="11" type="ORF">H8S01_12220</name>
</gene>
<dbReference type="InterPro" id="IPR015797">
    <property type="entry name" value="NUDIX_hydrolase-like_dom_sf"/>
</dbReference>